<evidence type="ECO:0000313" key="2">
    <source>
        <dbReference type="EMBL" id="KAH7068448.1"/>
    </source>
</evidence>
<dbReference type="AlphaFoldDB" id="A0A8K0QSI1"/>
<feature type="domain" description="ABM" evidence="1">
    <location>
        <begin position="3"/>
        <end position="94"/>
    </location>
</feature>
<name>A0A8K0QSI1_9PLEO</name>
<dbReference type="Proteomes" id="UP000813461">
    <property type="component" value="Unassembled WGS sequence"/>
</dbReference>
<organism evidence="2 3">
    <name type="scientific">Paraphoma chrysanthemicola</name>
    <dbReference type="NCBI Taxonomy" id="798071"/>
    <lineage>
        <taxon>Eukaryota</taxon>
        <taxon>Fungi</taxon>
        <taxon>Dikarya</taxon>
        <taxon>Ascomycota</taxon>
        <taxon>Pezizomycotina</taxon>
        <taxon>Dothideomycetes</taxon>
        <taxon>Pleosporomycetidae</taxon>
        <taxon>Pleosporales</taxon>
        <taxon>Pleosporineae</taxon>
        <taxon>Phaeosphaeriaceae</taxon>
        <taxon>Paraphoma</taxon>
    </lineage>
</organism>
<dbReference type="InterPro" id="IPR011008">
    <property type="entry name" value="Dimeric_a/b-barrel"/>
</dbReference>
<accession>A0A8K0QSI1</accession>
<dbReference type="SUPFAM" id="SSF54909">
    <property type="entry name" value="Dimeric alpha+beta barrel"/>
    <property type="match status" value="1"/>
</dbReference>
<protein>
    <recommendedName>
        <fullName evidence="1">ABM domain-containing protein</fullName>
    </recommendedName>
</protein>
<proteinExistence type="predicted"/>
<dbReference type="Gene3D" id="3.30.70.100">
    <property type="match status" value="1"/>
</dbReference>
<gene>
    <name evidence="2" type="ORF">FB567DRAFT_573917</name>
</gene>
<dbReference type="Pfam" id="PF03992">
    <property type="entry name" value="ABM"/>
    <property type="match status" value="1"/>
</dbReference>
<dbReference type="OrthoDB" id="10011777at2759"/>
<dbReference type="PROSITE" id="PS51725">
    <property type="entry name" value="ABM"/>
    <property type="match status" value="1"/>
</dbReference>
<dbReference type="EMBL" id="JAGMVJ010000032">
    <property type="protein sequence ID" value="KAH7068448.1"/>
    <property type="molecule type" value="Genomic_DNA"/>
</dbReference>
<comment type="caution">
    <text evidence="2">The sequence shown here is derived from an EMBL/GenBank/DDBJ whole genome shotgun (WGS) entry which is preliminary data.</text>
</comment>
<dbReference type="PANTHER" id="PTHR40624:SF1">
    <property type="entry name" value="BIOSYNTHESIS MONOOXYGENASE, PUTATIVE (AFU_ORTHOLOGUE AFUA_1G12025)-RELATED"/>
    <property type="match status" value="1"/>
</dbReference>
<dbReference type="PANTHER" id="PTHR40624">
    <property type="entry name" value="BIOSYNTHESIS MONOOXYGENASE, PUTATIVE (AFU_ORTHOLOGUE AFUA_1G12025)-RELATED"/>
    <property type="match status" value="1"/>
</dbReference>
<evidence type="ECO:0000259" key="1">
    <source>
        <dbReference type="PROSITE" id="PS51725"/>
    </source>
</evidence>
<keyword evidence="3" id="KW-1185">Reference proteome</keyword>
<dbReference type="InterPro" id="IPR007138">
    <property type="entry name" value="ABM_dom"/>
</dbReference>
<reference evidence="2" key="1">
    <citation type="journal article" date="2021" name="Nat. Commun.">
        <title>Genetic determinants of endophytism in the Arabidopsis root mycobiome.</title>
        <authorList>
            <person name="Mesny F."/>
            <person name="Miyauchi S."/>
            <person name="Thiergart T."/>
            <person name="Pickel B."/>
            <person name="Atanasova L."/>
            <person name="Karlsson M."/>
            <person name="Huettel B."/>
            <person name="Barry K.W."/>
            <person name="Haridas S."/>
            <person name="Chen C."/>
            <person name="Bauer D."/>
            <person name="Andreopoulos W."/>
            <person name="Pangilinan J."/>
            <person name="LaButti K."/>
            <person name="Riley R."/>
            <person name="Lipzen A."/>
            <person name="Clum A."/>
            <person name="Drula E."/>
            <person name="Henrissat B."/>
            <person name="Kohler A."/>
            <person name="Grigoriev I.V."/>
            <person name="Martin F.M."/>
            <person name="Hacquard S."/>
        </authorList>
    </citation>
    <scope>NUCLEOTIDE SEQUENCE</scope>
    <source>
        <strain evidence="2">MPI-SDFR-AT-0120</strain>
    </source>
</reference>
<evidence type="ECO:0000313" key="3">
    <source>
        <dbReference type="Proteomes" id="UP000813461"/>
    </source>
</evidence>
<sequence>MTIDIIAIITPKRGKAKRVEELLTQAAAAAQANEPGTLRYHLHQETKGDTPAFVMLETYKDKAAIDVHSKSEALKNMGRIMKKEDLLAVPTKIMFTKEVGGYASKL</sequence>